<keyword evidence="3" id="KW-1185">Reference proteome</keyword>
<organism evidence="2 3">
    <name type="scientific">Microbispora cellulosiformans</name>
    <dbReference type="NCBI Taxonomy" id="2614688"/>
    <lineage>
        <taxon>Bacteria</taxon>
        <taxon>Bacillati</taxon>
        <taxon>Actinomycetota</taxon>
        <taxon>Actinomycetes</taxon>
        <taxon>Streptosporangiales</taxon>
        <taxon>Streptosporangiaceae</taxon>
        <taxon>Microbispora</taxon>
    </lineage>
</organism>
<proteinExistence type="predicted"/>
<name>A0A5J5K153_9ACTN</name>
<evidence type="ECO:0000313" key="2">
    <source>
        <dbReference type="EMBL" id="KAA9378112.1"/>
    </source>
</evidence>
<protein>
    <recommendedName>
        <fullName evidence="1">GerMN domain-containing protein</fullName>
    </recommendedName>
</protein>
<dbReference type="Pfam" id="PF10646">
    <property type="entry name" value="Germane"/>
    <property type="match status" value="1"/>
</dbReference>
<dbReference type="AlphaFoldDB" id="A0A5J5K153"/>
<evidence type="ECO:0000313" key="3">
    <source>
        <dbReference type="Proteomes" id="UP000327011"/>
    </source>
</evidence>
<dbReference type="PROSITE" id="PS51257">
    <property type="entry name" value="PROKAR_LIPOPROTEIN"/>
    <property type="match status" value="1"/>
</dbReference>
<evidence type="ECO:0000259" key="1">
    <source>
        <dbReference type="Pfam" id="PF10646"/>
    </source>
</evidence>
<comment type="caution">
    <text evidence="2">The sequence shown here is derived from an EMBL/GenBank/DDBJ whole genome shotgun (WGS) entry which is preliminary data.</text>
</comment>
<dbReference type="RefSeq" id="WP_150934025.1">
    <property type="nucleotide sequence ID" value="NZ_VYTZ01000005.1"/>
</dbReference>
<dbReference type="InterPro" id="IPR019606">
    <property type="entry name" value="GerMN"/>
</dbReference>
<sequence>MRPGVRPGSARGVLGAGLLSLAVLAGCGVRPSDVITGADPPSGTVARATTITLYLVKNGRLSAVTRQSSGRPLFPADRLALLAAGPTAEEQAHGLTTGVPPEAAPFSVTAGPPGQLAVTLSAAAGDLSALAVKQIVCTAAAAAPENAVKITVVGAGRNADARECPE</sequence>
<dbReference type="Proteomes" id="UP000327011">
    <property type="component" value="Unassembled WGS sequence"/>
</dbReference>
<gene>
    <name evidence="2" type="ORF">F5972_14490</name>
</gene>
<reference evidence="2 3" key="1">
    <citation type="submission" date="2019-09" db="EMBL/GenBank/DDBJ databases">
        <title>Screening of Novel Bioactive Compounds from Soil-Associated.</title>
        <authorList>
            <person name="Gong X."/>
        </authorList>
    </citation>
    <scope>NUCLEOTIDE SEQUENCE [LARGE SCALE GENOMIC DNA]</scope>
    <source>
        <strain evidence="2 3">Gxj-6</strain>
    </source>
</reference>
<dbReference type="EMBL" id="VYTZ01000005">
    <property type="protein sequence ID" value="KAA9378112.1"/>
    <property type="molecule type" value="Genomic_DNA"/>
</dbReference>
<feature type="domain" description="GerMN" evidence="1">
    <location>
        <begin position="71"/>
        <end position="154"/>
    </location>
</feature>
<accession>A0A5J5K153</accession>